<name>D2VXX5_NAEGR</name>
<feature type="transmembrane region" description="Helical" evidence="8">
    <location>
        <begin position="479"/>
        <end position="500"/>
    </location>
</feature>
<evidence type="ECO:0000256" key="4">
    <source>
        <dbReference type="ARBA" id="ARBA00022989"/>
    </source>
</evidence>
<evidence type="ECO:0000256" key="6">
    <source>
        <dbReference type="ARBA" id="ARBA00023239"/>
    </source>
</evidence>
<dbReference type="PANTHER" id="PTHR11920">
    <property type="entry name" value="GUANYLYL CYCLASE"/>
    <property type="match status" value="1"/>
</dbReference>
<feature type="transmembrane region" description="Helical" evidence="8">
    <location>
        <begin position="520"/>
        <end position="543"/>
    </location>
</feature>
<feature type="transmembrane region" description="Helical" evidence="8">
    <location>
        <begin position="1216"/>
        <end position="1238"/>
    </location>
</feature>
<evidence type="ECO:0000256" key="2">
    <source>
        <dbReference type="ARBA" id="ARBA00022692"/>
    </source>
</evidence>
<feature type="domain" description="Guanylate cyclase" evidence="10">
    <location>
        <begin position="1735"/>
        <end position="1865"/>
    </location>
</feature>
<evidence type="ECO:0000259" key="9">
    <source>
        <dbReference type="PROSITE" id="PS50112"/>
    </source>
</evidence>
<dbReference type="InterPro" id="IPR029063">
    <property type="entry name" value="SAM-dependent_MTases_sf"/>
</dbReference>
<feature type="transmembrane region" description="Helical" evidence="8">
    <location>
        <begin position="421"/>
        <end position="447"/>
    </location>
</feature>
<dbReference type="RefSeq" id="XP_002671112.1">
    <property type="nucleotide sequence ID" value="XM_002671066.1"/>
</dbReference>
<keyword evidence="4 8" id="KW-1133">Transmembrane helix</keyword>
<dbReference type="OrthoDB" id="2099474at2759"/>
<dbReference type="SMART" id="SM00091">
    <property type="entry name" value="PAS"/>
    <property type="match status" value="1"/>
</dbReference>
<accession>D2VXX5</accession>
<dbReference type="InParanoid" id="D2VXX5"/>
<organism evidence="12">
    <name type="scientific">Naegleria gruberi</name>
    <name type="common">Amoeba</name>
    <dbReference type="NCBI Taxonomy" id="5762"/>
    <lineage>
        <taxon>Eukaryota</taxon>
        <taxon>Discoba</taxon>
        <taxon>Heterolobosea</taxon>
        <taxon>Tetramitia</taxon>
        <taxon>Eutetramitia</taxon>
        <taxon>Vahlkampfiidae</taxon>
        <taxon>Naegleria</taxon>
    </lineage>
</organism>
<dbReference type="Gene3D" id="3.30.70.1230">
    <property type="entry name" value="Nucleotide cyclase"/>
    <property type="match status" value="1"/>
</dbReference>
<protein>
    <submittedName>
        <fullName evidence="11">Predicted protein</fullName>
    </submittedName>
</protein>
<dbReference type="PANTHER" id="PTHR11920:SF335">
    <property type="entry name" value="GUANYLATE CYCLASE"/>
    <property type="match status" value="1"/>
</dbReference>
<dbReference type="GeneID" id="8858200"/>
<evidence type="ECO:0000259" key="10">
    <source>
        <dbReference type="PROSITE" id="PS50125"/>
    </source>
</evidence>
<evidence type="ECO:0000313" key="11">
    <source>
        <dbReference type="EMBL" id="EFC38368.1"/>
    </source>
</evidence>
<feature type="transmembrane region" description="Helical" evidence="8">
    <location>
        <begin position="576"/>
        <end position="599"/>
    </location>
</feature>
<evidence type="ECO:0000256" key="5">
    <source>
        <dbReference type="ARBA" id="ARBA00023136"/>
    </source>
</evidence>
<dbReference type="PROSITE" id="PS50125">
    <property type="entry name" value="GUANYLATE_CYCLASE_2"/>
    <property type="match status" value="1"/>
</dbReference>
<feature type="transmembrane region" description="Helical" evidence="8">
    <location>
        <begin position="1498"/>
        <end position="1522"/>
    </location>
</feature>
<evidence type="ECO:0000313" key="12">
    <source>
        <dbReference type="Proteomes" id="UP000006671"/>
    </source>
</evidence>
<feature type="transmembrane region" description="Helical" evidence="8">
    <location>
        <begin position="359"/>
        <end position="378"/>
    </location>
</feature>
<dbReference type="InterPro" id="IPR057352">
    <property type="entry name" value="TPR_TmcB/C"/>
</dbReference>
<keyword evidence="12" id="KW-1185">Reference proteome</keyword>
<dbReference type="SUPFAM" id="SSF55073">
    <property type="entry name" value="Nucleotide cyclase"/>
    <property type="match status" value="1"/>
</dbReference>
<dbReference type="VEuPathDB" id="AmoebaDB:NAEGRDRAFT_73911"/>
<dbReference type="NCBIfam" id="TIGR00229">
    <property type="entry name" value="sensory_box"/>
    <property type="match status" value="1"/>
</dbReference>
<feature type="transmembrane region" description="Helical" evidence="8">
    <location>
        <begin position="1003"/>
        <end position="1025"/>
    </location>
</feature>
<dbReference type="SUPFAM" id="SSF53335">
    <property type="entry name" value="S-adenosyl-L-methionine-dependent methyltransferases"/>
    <property type="match status" value="1"/>
</dbReference>
<evidence type="ECO:0000256" key="1">
    <source>
        <dbReference type="ARBA" id="ARBA00004370"/>
    </source>
</evidence>
<dbReference type="InterPro" id="IPR000014">
    <property type="entry name" value="PAS"/>
</dbReference>
<dbReference type="InterPro" id="IPR018297">
    <property type="entry name" value="A/G_cyclase_CS"/>
</dbReference>
<dbReference type="PROSITE" id="PS50112">
    <property type="entry name" value="PAS"/>
    <property type="match status" value="1"/>
</dbReference>
<dbReference type="InterPro" id="IPR001054">
    <property type="entry name" value="A/G_cyclase"/>
</dbReference>
<comment type="subcellular location">
    <subcellularLocation>
        <location evidence="1">Membrane</location>
    </subcellularLocation>
</comment>
<feature type="domain" description="PAS" evidence="9">
    <location>
        <begin position="1568"/>
        <end position="1642"/>
    </location>
</feature>
<proteinExistence type="inferred from homology"/>
<dbReference type="CDD" id="cd00130">
    <property type="entry name" value="PAS"/>
    <property type="match status" value="1"/>
</dbReference>
<feature type="transmembrane region" description="Helical" evidence="8">
    <location>
        <begin position="1291"/>
        <end position="1311"/>
    </location>
</feature>
<dbReference type="Pfam" id="PF13426">
    <property type="entry name" value="PAS_9"/>
    <property type="match status" value="1"/>
</dbReference>
<dbReference type="InterPro" id="IPR029787">
    <property type="entry name" value="Nucleotide_cyclase"/>
</dbReference>
<dbReference type="OMA" id="ACANINQ"/>
<dbReference type="InterPro" id="IPR035965">
    <property type="entry name" value="PAS-like_dom_sf"/>
</dbReference>
<feature type="transmembrane region" description="Helical" evidence="8">
    <location>
        <begin position="384"/>
        <end position="409"/>
    </location>
</feature>
<gene>
    <name evidence="11" type="ORF">NAEGRDRAFT_73911</name>
</gene>
<keyword evidence="6 7" id="KW-0456">Lyase</keyword>
<reference evidence="11 12" key="1">
    <citation type="journal article" date="2010" name="Cell">
        <title>The genome of Naegleria gruberi illuminates early eukaryotic versatility.</title>
        <authorList>
            <person name="Fritz-Laylin L.K."/>
            <person name="Prochnik S.E."/>
            <person name="Ginger M.L."/>
            <person name="Dacks J.B."/>
            <person name="Carpenter M.L."/>
            <person name="Field M.C."/>
            <person name="Kuo A."/>
            <person name="Paredez A."/>
            <person name="Chapman J."/>
            <person name="Pham J."/>
            <person name="Shu S."/>
            <person name="Neupane R."/>
            <person name="Cipriano M."/>
            <person name="Mancuso J."/>
            <person name="Tu H."/>
            <person name="Salamov A."/>
            <person name="Lindquist E."/>
            <person name="Shapiro H."/>
            <person name="Lucas S."/>
            <person name="Grigoriev I.V."/>
            <person name="Cande W.Z."/>
            <person name="Fulton C."/>
            <person name="Rokhsar D.S."/>
            <person name="Dawson S.C."/>
        </authorList>
    </citation>
    <scope>NUCLEOTIDE SEQUENCE [LARGE SCALE GENOMIC DNA]</scope>
    <source>
        <strain evidence="11 12">NEG-M</strain>
    </source>
</reference>
<dbReference type="GO" id="GO:0016020">
    <property type="term" value="C:membrane"/>
    <property type="evidence" value="ECO:0007669"/>
    <property type="project" value="UniProtKB-SubCell"/>
</dbReference>
<dbReference type="GO" id="GO:0000166">
    <property type="term" value="F:nucleotide binding"/>
    <property type="evidence" value="ECO:0007669"/>
    <property type="project" value="UniProtKB-KW"/>
</dbReference>
<dbReference type="SUPFAM" id="SSF55785">
    <property type="entry name" value="PYP-like sensor domain (PAS domain)"/>
    <property type="match status" value="1"/>
</dbReference>
<comment type="similarity">
    <text evidence="7">Belongs to the adenylyl cyclase class-4/guanylyl cyclase family.</text>
</comment>
<dbReference type="KEGG" id="ngr:NAEGRDRAFT_73911"/>
<dbReference type="GO" id="GO:0016849">
    <property type="term" value="F:phosphorus-oxygen lyase activity"/>
    <property type="evidence" value="ECO:0007669"/>
    <property type="project" value="InterPro"/>
</dbReference>
<dbReference type="eggNOG" id="KOG1023">
    <property type="taxonomic scope" value="Eukaryota"/>
</dbReference>
<dbReference type="PROSITE" id="PS00452">
    <property type="entry name" value="GUANYLATE_CYCLASE_1"/>
    <property type="match status" value="1"/>
</dbReference>
<keyword evidence="5 8" id="KW-0472">Membrane</keyword>
<keyword evidence="3" id="KW-0547">Nucleotide-binding</keyword>
<keyword evidence="2 8" id="KW-0812">Transmembrane</keyword>
<feature type="transmembrane region" description="Helical" evidence="8">
    <location>
        <begin position="605"/>
        <end position="631"/>
    </location>
</feature>
<dbReference type="InterPro" id="IPR050401">
    <property type="entry name" value="Cyclic_nucleotide_synthase"/>
</dbReference>
<dbReference type="Gene3D" id="3.30.450.20">
    <property type="entry name" value="PAS domain"/>
    <property type="match status" value="1"/>
</dbReference>
<dbReference type="Pfam" id="PF25474">
    <property type="entry name" value="TPR_TmcB"/>
    <property type="match status" value="1"/>
</dbReference>
<dbReference type="GO" id="GO:0009190">
    <property type="term" value="P:cyclic nucleotide biosynthetic process"/>
    <property type="evidence" value="ECO:0007669"/>
    <property type="project" value="InterPro"/>
</dbReference>
<evidence type="ECO:0000256" key="3">
    <source>
        <dbReference type="ARBA" id="ARBA00022741"/>
    </source>
</evidence>
<dbReference type="EMBL" id="GG738908">
    <property type="protein sequence ID" value="EFC38368.1"/>
    <property type="molecule type" value="Genomic_DNA"/>
</dbReference>
<dbReference type="CDD" id="cd07302">
    <property type="entry name" value="CHD"/>
    <property type="match status" value="1"/>
</dbReference>
<dbReference type="GO" id="GO:0035556">
    <property type="term" value="P:intracellular signal transduction"/>
    <property type="evidence" value="ECO:0007669"/>
    <property type="project" value="InterPro"/>
</dbReference>
<evidence type="ECO:0000256" key="8">
    <source>
        <dbReference type="SAM" id="Phobius"/>
    </source>
</evidence>
<dbReference type="Gene3D" id="3.40.50.150">
    <property type="entry name" value="Vaccinia Virus protein VP39"/>
    <property type="match status" value="1"/>
</dbReference>
<dbReference type="SMART" id="SM00044">
    <property type="entry name" value="CYCc"/>
    <property type="match status" value="1"/>
</dbReference>
<evidence type="ECO:0000256" key="7">
    <source>
        <dbReference type="RuleBase" id="RU000405"/>
    </source>
</evidence>
<sequence length="1950" mass="220926">MSYSLFVPLSLSLSDDAPDDEIPPCKVCKGMKRLKIKKQLLEAKSRMGEITQVSIPSDWNKIVGLGDEQEGSSYDNVEHLNQVLLTQEELQPKEGEQLCGLVGGWRIFQKKGGHRWTTDDIVTAWAACTAVKTILPLIRKFNRENQPSSSSSSSTDISIEEEDADIKWEDLISNYLDIGCGNGSVLMMVARNMPLTTKCIGVEARSEAVSLARRSIAFNCGLDSTRIQVRNRDFREINSNTMMNVLPEGSGFFDLVTGTPPYFRVNFKHNSNKVEEALIRQGGMPSNKDSCPARCEFRGGIEAYCQAASVAMKPMSGVFVMIDFEMCQHLRRKIMFARCNNYCRSIVVSRRNSEFPSPFGYYGGFVFRVLNYFITFGVDTLSAPYYFTIALSSVIILLYSCFPLLVVYTHKKLYGSAKKRLNSFVGIFSFLVLVFAPFSIFVMTSFIDCDLKTTISVDGFDVYPLIRFPTYACYDSSNVILIVINYIGMAILLGSSLMAVHILPMGNPESSIPFLSENQFTLMGIIGNTIFRIGIVFAIPYYLLYLRAIVHAVFSIVSIVYLFFGVPFFKRYENSVYSAVLFGSFGSSIGVLISCLVNTSNDNNLGAGMLGLVFGLTIIFMSIGYIVMEIYTRLMVHKIRKIFHQFLNQTTDSMSEDDGLTSIMERYCAEIFSTISNTSLTAFRMYMQFNIKKKVGYAVNERTDSNIILVFIKTYAPKKNFDSPILLLYSSLFISHQWTDPNRYSFALYLLKRTEKNHNNNYFVKLSVLCRCRDMEMHIDKSHNGRGNLEVKALLDKLEQKQEELKNVHRAFWKEMTAERPKEEKIYTINAISAEIMTYCDESYEHLLANFPHDKTVIRYYANYVENIKLDKELSTGLFEEAQVLEEEESKNSRTSTYLFNTSRKGSKFKTNRVAPANSHSFSDNLRTSENSLTSFTQRRPSSPTNHTITPELSVIDKQILEDSDDFRGVEEELTPQQLHYRRAAVFRNALNTPYESSIRKSIFIGLAVLSVLLLAAIFSVSVYYDIEVTKTYLVKSSCLTMSSPGAMLRDIRLMQILTETYGNLKWKIPENGTVEYQELQTYMSYYTKAFTFQQQNLLNLQAVSQSGSFSERMYQDYTVEDKTIMVPISNDTSSNTLLEYTNTFKKTTSVREITQELLTHANSVLELQIDYNKSLNSYPFMYIFQNRKYAADAFYTFCKAFQESEKIHIQESRDILGQILLGCSVGFSTIILISISISRLEMEKSSIIFKLYKTISKDIIGVIFQELDKKHKNDELKGLKKKRLPKPKHTTVIVSFIIIAIFLVCSGIFYQEMLTNVERANIAMQNVDIASLMIRTTNRITLRLNEMFSYLSIPLGKSVNNPAIVTASVIAQYRADVRTFTTTVQSLFSQLVYGTNSTNSIIGIYPKIDEMLKGDPTCDNVTLLYCGSLEQMVSIYTILGGGMSENFFNPIYAKNSKEVLNYLVKMYNMNDMVFEKLVDFMDLLVTYTGQASLSSTIGLFIAGLIVLLISNYTMYLSIITYDRQVSSLRGMLNYLPYEWIESNETVKNFVFYNSLPLVNQRNNLKKGSDTLNNLLHSMVDGAVLSNEKGEILLFNTACQRLFSKIPSEVMGLKFYSLFDKANESKLIDIARNCRDYLVEGENNKNGEVMELNCIRKNLSTFPAQVNIFVTRDGDNKVVIVCFIKDITTEKKANTLLSEEKKNSEKLLRNILPESVALKLKSGNSFVAERFNDVSVFFSDMVGFTALSSDMNPSDLILLLNNVVNGFDDLTDKYELEKIKTIGDAYFCVGGLPINPQSDHPERTLRFAMDCFSVIRGFNQATNGEKVINIRIGINTGSVVAGVIGKKKFAYDLWGDTINTASRMESNSKPGRIQISRSTYERVYDLGFEFEERSIDVKGKGVCTCYLMNERYHDNPLDIQVVGNNTVVPPVASENPIMTALSDDQTSLTQ</sequence>
<dbReference type="Pfam" id="PF00211">
    <property type="entry name" value="Guanylate_cyc"/>
    <property type="match status" value="1"/>
</dbReference>
<dbReference type="Proteomes" id="UP000006671">
    <property type="component" value="Unassembled WGS sequence"/>
</dbReference>
<feature type="transmembrane region" description="Helical" evidence="8">
    <location>
        <begin position="549"/>
        <end position="569"/>
    </location>
</feature>